<feature type="compositionally biased region" description="Gly residues" evidence="10">
    <location>
        <begin position="202"/>
        <end position="244"/>
    </location>
</feature>
<proteinExistence type="inferred from homology"/>
<evidence type="ECO:0000256" key="2">
    <source>
        <dbReference type="ARBA" id="ARBA00008945"/>
    </source>
</evidence>
<evidence type="ECO:0000256" key="8">
    <source>
        <dbReference type="HAMAP-Rule" id="MF_01307"/>
    </source>
</evidence>
<dbReference type="InterPro" id="IPR000851">
    <property type="entry name" value="Ribosomal_uS5"/>
</dbReference>
<dbReference type="Gene3D" id="3.30.160.20">
    <property type="match status" value="1"/>
</dbReference>
<dbReference type="InterPro" id="IPR013810">
    <property type="entry name" value="Ribosomal_uS5_N"/>
</dbReference>
<sequence length="244" mass="25168">MDRNREERQPRRRSDEDGGNELEERLVRINRVSKVHKGGRTFSFGSIVVVGDGKGKVGVGLGKAGEVPDSIRKGGEAAKKSMVSVPLDGGTIPHEVESTFGASRVLLKPASPGTGVIAGGGVRAVVEVAGIRDILTKSLGSNNPVNVVRATMQALQDLESEQAVAQRRNRARRTLRKPFDHGPNPSVTNRPRAQAQPLTSGPQGGRGGQRGAGGGRGQGGGGRGQGAGGGRGQGQGQGPRGGQS</sequence>
<evidence type="ECO:0000313" key="12">
    <source>
        <dbReference type="EMBL" id="CAA9541880.1"/>
    </source>
</evidence>
<comment type="function">
    <text evidence="8">With S4 and S12 plays an important role in translational accuracy.</text>
</comment>
<dbReference type="PROSITE" id="PS50881">
    <property type="entry name" value="S5_DSRBD"/>
    <property type="match status" value="1"/>
</dbReference>
<dbReference type="EMBL" id="CADCWI010000012">
    <property type="protein sequence ID" value="CAA9541880.1"/>
    <property type="molecule type" value="Genomic_DNA"/>
</dbReference>
<dbReference type="SUPFAM" id="SSF54211">
    <property type="entry name" value="Ribosomal protein S5 domain 2-like"/>
    <property type="match status" value="1"/>
</dbReference>
<dbReference type="PANTHER" id="PTHR48277">
    <property type="entry name" value="MITOCHONDRIAL RIBOSOMAL PROTEIN S5"/>
    <property type="match status" value="1"/>
</dbReference>
<dbReference type="FunFam" id="3.30.160.20:FF:000001">
    <property type="entry name" value="30S ribosomal protein S5"/>
    <property type="match status" value="1"/>
</dbReference>
<dbReference type="GO" id="GO:0006412">
    <property type="term" value="P:translation"/>
    <property type="evidence" value="ECO:0007669"/>
    <property type="project" value="UniProtKB-UniRule"/>
</dbReference>
<evidence type="ECO:0000256" key="4">
    <source>
        <dbReference type="ARBA" id="ARBA00022884"/>
    </source>
</evidence>
<keyword evidence="6 8" id="KW-0687">Ribonucleoprotein</keyword>
<evidence type="ECO:0000256" key="9">
    <source>
        <dbReference type="RuleBase" id="RU003823"/>
    </source>
</evidence>
<feature type="domain" description="S5 DRBM" evidence="11">
    <location>
        <begin position="22"/>
        <end position="85"/>
    </location>
</feature>
<dbReference type="GO" id="GO:0003735">
    <property type="term" value="F:structural constituent of ribosome"/>
    <property type="evidence" value="ECO:0007669"/>
    <property type="project" value="UniProtKB-UniRule"/>
</dbReference>
<dbReference type="GO" id="GO:0015935">
    <property type="term" value="C:small ribosomal subunit"/>
    <property type="evidence" value="ECO:0007669"/>
    <property type="project" value="InterPro"/>
</dbReference>
<organism evidence="12">
    <name type="scientific">uncultured Thermomicrobiales bacterium</name>
    <dbReference type="NCBI Taxonomy" id="1645740"/>
    <lineage>
        <taxon>Bacteria</taxon>
        <taxon>Pseudomonadati</taxon>
        <taxon>Thermomicrobiota</taxon>
        <taxon>Thermomicrobia</taxon>
        <taxon>Thermomicrobiales</taxon>
        <taxon>environmental samples</taxon>
    </lineage>
</organism>
<evidence type="ECO:0000256" key="1">
    <source>
        <dbReference type="ARBA" id="ARBA00003093"/>
    </source>
</evidence>
<comment type="function">
    <text evidence="1 8">Located at the back of the 30S subunit body where it stabilizes the conformation of the head with respect to the body.</text>
</comment>
<evidence type="ECO:0000259" key="11">
    <source>
        <dbReference type="PROSITE" id="PS50881"/>
    </source>
</evidence>
<evidence type="ECO:0000256" key="7">
    <source>
        <dbReference type="ARBA" id="ARBA00035255"/>
    </source>
</evidence>
<feature type="region of interest" description="Disordered" evidence="10">
    <location>
        <begin position="1"/>
        <end position="21"/>
    </location>
</feature>
<reference evidence="12" key="1">
    <citation type="submission" date="2020-02" db="EMBL/GenBank/DDBJ databases">
        <authorList>
            <person name="Meier V. D."/>
        </authorList>
    </citation>
    <scope>NUCLEOTIDE SEQUENCE</scope>
    <source>
        <strain evidence="12">AVDCRST_MAG43</strain>
    </source>
</reference>
<feature type="compositionally biased region" description="Basic residues" evidence="10">
    <location>
        <begin position="167"/>
        <end position="176"/>
    </location>
</feature>
<dbReference type="HAMAP" id="MF_01307_B">
    <property type="entry name" value="Ribosomal_uS5_B"/>
    <property type="match status" value="1"/>
</dbReference>
<comment type="subunit">
    <text evidence="8">Part of the 30S ribosomal subunit. Contacts proteins S4 and S8.</text>
</comment>
<keyword evidence="5 8" id="KW-0689">Ribosomal protein</keyword>
<dbReference type="Pfam" id="PF00333">
    <property type="entry name" value="Ribosomal_S5"/>
    <property type="match status" value="1"/>
</dbReference>
<dbReference type="GO" id="GO:0042254">
    <property type="term" value="P:ribosome biogenesis"/>
    <property type="evidence" value="ECO:0007669"/>
    <property type="project" value="UniProtKB-ARBA"/>
</dbReference>
<protein>
    <recommendedName>
        <fullName evidence="7 8">Small ribosomal subunit protein uS5</fullName>
    </recommendedName>
</protein>
<comment type="similarity">
    <text evidence="2 8 9">Belongs to the universal ribosomal protein uS5 family.</text>
</comment>
<keyword evidence="4 8" id="KW-0694">RNA-binding</keyword>
<dbReference type="FunFam" id="3.30.230.10:FF:000002">
    <property type="entry name" value="30S ribosomal protein S5"/>
    <property type="match status" value="1"/>
</dbReference>
<evidence type="ECO:0000256" key="10">
    <source>
        <dbReference type="SAM" id="MobiDB-lite"/>
    </source>
</evidence>
<dbReference type="SUPFAM" id="SSF54768">
    <property type="entry name" value="dsRNA-binding domain-like"/>
    <property type="match status" value="1"/>
</dbReference>
<keyword evidence="3 8" id="KW-0699">rRNA-binding</keyword>
<dbReference type="Gene3D" id="3.30.230.10">
    <property type="match status" value="1"/>
</dbReference>
<dbReference type="InterPro" id="IPR014721">
    <property type="entry name" value="Ribsml_uS5_D2-typ_fold_subgr"/>
</dbReference>
<evidence type="ECO:0000256" key="6">
    <source>
        <dbReference type="ARBA" id="ARBA00023274"/>
    </source>
</evidence>
<accession>A0A6J4U5W1</accession>
<dbReference type="GO" id="GO:0019843">
    <property type="term" value="F:rRNA binding"/>
    <property type="evidence" value="ECO:0007669"/>
    <property type="project" value="UniProtKB-UniRule"/>
</dbReference>
<evidence type="ECO:0000256" key="5">
    <source>
        <dbReference type="ARBA" id="ARBA00022980"/>
    </source>
</evidence>
<comment type="domain">
    <text evidence="8">The N-terminal domain interacts with the head of the 30S subunit; the C-terminal domain interacts with the body and contacts protein S4. The interaction surface between S4 and S5 is involved in control of translational fidelity.</text>
</comment>
<feature type="compositionally biased region" description="Polar residues" evidence="10">
    <location>
        <begin position="185"/>
        <end position="200"/>
    </location>
</feature>
<name>A0A6J4U5W1_9BACT</name>
<dbReference type="InterPro" id="IPR005712">
    <property type="entry name" value="Ribosomal_uS5_bac-type"/>
</dbReference>
<dbReference type="AlphaFoldDB" id="A0A6J4U5W1"/>
<dbReference type="InterPro" id="IPR005324">
    <property type="entry name" value="Ribosomal_uS5_C"/>
</dbReference>
<dbReference type="Pfam" id="PF03719">
    <property type="entry name" value="Ribosomal_S5_C"/>
    <property type="match status" value="1"/>
</dbReference>
<dbReference type="NCBIfam" id="TIGR01021">
    <property type="entry name" value="rpsE_bact"/>
    <property type="match status" value="1"/>
</dbReference>
<dbReference type="InterPro" id="IPR020568">
    <property type="entry name" value="Ribosomal_Su5_D2-typ_SF"/>
</dbReference>
<dbReference type="PANTHER" id="PTHR48277:SF1">
    <property type="entry name" value="MITOCHONDRIAL RIBOSOMAL PROTEIN S5"/>
    <property type="match status" value="1"/>
</dbReference>
<gene>
    <name evidence="8" type="primary">rpsE</name>
    <name evidence="12" type="ORF">AVDCRST_MAG43-199</name>
</gene>
<evidence type="ECO:0000256" key="3">
    <source>
        <dbReference type="ARBA" id="ARBA00022730"/>
    </source>
</evidence>
<dbReference type="GO" id="GO:0005737">
    <property type="term" value="C:cytoplasm"/>
    <property type="evidence" value="ECO:0007669"/>
    <property type="project" value="UniProtKB-ARBA"/>
</dbReference>
<feature type="region of interest" description="Disordered" evidence="10">
    <location>
        <begin position="160"/>
        <end position="244"/>
    </location>
</feature>